<evidence type="ECO:0000313" key="10">
    <source>
        <dbReference type="EMBL" id="OGL43874.1"/>
    </source>
</evidence>
<keyword evidence="3" id="KW-1003">Cell membrane</keyword>
<proteinExistence type="inferred from homology"/>
<feature type="transmembrane region" description="Helical" evidence="9">
    <location>
        <begin position="72"/>
        <end position="92"/>
    </location>
</feature>
<evidence type="ECO:0000256" key="1">
    <source>
        <dbReference type="ARBA" id="ARBA00004429"/>
    </source>
</evidence>
<evidence type="ECO:0000313" key="11">
    <source>
        <dbReference type="Proteomes" id="UP000179266"/>
    </source>
</evidence>
<evidence type="ECO:0000256" key="5">
    <source>
        <dbReference type="ARBA" id="ARBA00022692"/>
    </source>
</evidence>
<feature type="transmembrane region" description="Helical" evidence="9">
    <location>
        <begin position="104"/>
        <end position="130"/>
    </location>
</feature>
<dbReference type="EMBL" id="MGDD01000251">
    <property type="protein sequence ID" value="OGL43874.1"/>
    <property type="molecule type" value="Genomic_DNA"/>
</dbReference>
<keyword evidence="7 9" id="KW-0472">Membrane</keyword>
<dbReference type="PANTHER" id="PTHR30574:SF1">
    <property type="entry name" value="SULPHUR TRANSPORT DOMAIN-CONTAINING PROTEIN"/>
    <property type="match status" value="1"/>
</dbReference>
<protein>
    <submittedName>
        <fullName evidence="10">Uncharacterized protein</fullName>
    </submittedName>
</protein>
<dbReference type="AlphaFoldDB" id="A0A1F7RS70"/>
<evidence type="ECO:0000256" key="9">
    <source>
        <dbReference type="SAM" id="Phobius"/>
    </source>
</evidence>
<feature type="transmembrane region" description="Helical" evidence="9">
    <location>
        <begin position="12"/>
        <end position="35"/>
    </location>
</feature>
<keyword evidence="6 9" id="KW-1133">Transmembrane helix</keyword>
<feature type="transmembrane region" description="Helical" evidence="9">
    <location>
        <begin position="137"/>
        <end position="158"/>
    </location>
</feature>
<keyword evidence="4" id="KW-0997">Cell inner membrane</keyword>
<dbReference type="GO" id="GO:0005886">
    <property type="term" value="C:plasma membrane"/>
    <property type="evidence" value="ECO:0007669"/>
    <property type="project" value="UniProtKB-SubCell"/>
</dbReference>
<reference evidence="10 11" key="1">
    <citation type="journal article" date="2016" name="Nat. Commun.">
        <title>Thousands of microbial genomes shed light on interconnected biogeochemical processes in an aquifer system.</title>
        <authorList>
            <person name="Anantharaman K."/>
            <person name="Brown C.T."/>
            <person name="Hug L.A."/>
            <person name="Sharon I."/>
            <person name="Castelle C.J."/>
            <person name="Probst A.J."/>
            <person name="Thomas B.C."/>
            <person name="Singh A."/>
            <person name="Wilkins M.J."/>
            <person name="Karaoz U."/>
            <person name="Brodie E.L."/>
            <person name="Williams K.H."/>
            <person name="Hubbard S.S."/>
            <person name="Banfield J.F."/>
        </authorList>
    </citation>
    <scope>NUCLEOTIDE SEQUENCE [LARGE SCALE GENOMIC DNA]</scope>
</reference>
<evidence type="ECO:0000256" key="7">
    <source>
        <dbReference type="ARBA" id="ARBA00023136"/>
    </source>
</evidence>
<evidence type="ECO:0000256" key="3">
    <source>
        <dbReference type="ARBA" id="ARBA00022475"/>
    </source>
</evidence>
<dbReference type="InterPro" id="IPR007272">
    <property type="entry name" value="Sulf_transp_TsuA/YedE"/>
</dbReference>
<evidence type="ECO:0000256" key="4">
    <source>
        <dbReference type="ARBA" id="ARBA00022519"/>
    </source>
</evidence>
<accession>A0A1F7RS70</accession>
<comment type="caution">
    <text evidence="10">The sequence shown here is derived from an EMBL/GenBank/DDBJ whole genome shotgun (WGS) entry which is preliminary data.</text>
</comment>
<organism evidence="10 11">
    <name type="scientific">Candidatus Schekmanbacteria bacterium RBG_13_48_7</name>
    <dbReference type="NCBI Taxonomy" id="1817878"/>
    <lineage>
        <taxon>Bacteria</taxon>
        <taxon>Candidatus Schekmaniibacteriota</taxon>
    </lineage>
</organism>
<evidence type="ECO:0000256" key="8">
    <source>
        <dbReference type="ARBA" id="ARBA00035655"/>
    </source>
</evidence>
<keyword evidence="2" id="KW-0813">Transport</keyword>
<comment type="subcellular location">
    <subcellularLocation>
        <location evidence="1">Cell inner membrane</location>
        <topology evidence="1">Multi-pass membrane protein</topology>
    </subcellularLocation>
</comment>
<evidence type="ECO:0000256" key="6">
    <source>
        <dbReference type="ARBA" id="ARBA00022989"/>
    </source>
</evidence>
<keyword evidence="5 9" id="KW-0812">Transmembrane</keyword>
<feature type="transmembrane region" description="Helical" evidence="9">
    <location>
        <begin position="306"/>
        <end position="323"/>
    </location>
</feature>
<sequence>MNKNQKTGTWKIYAVLSMLFLFIVTGVAFITKIWVLTSIPAGFLFGVFLQKGDLCGSSAFSEVVMMKDYRKVFGLWVLIVVAMVGFTLLDIFRLVTLNPKPFLYLSYLVGGVIFGVGTVLAGGCISGCLYKSATGNLNSMAALTGMPIGILIVEFGPLNGFHQMMKKQVIKMSDGGVISLPEILGIPFWVLAIVFAILTIITVMVFRRKTAAEYSVKSSPVNAWQRIFTKPWKPWISGLAIGLLMIPSYLSSAASGRNYPLGVTHGVAQAELLIIDKNFNHVWQSSDVKSQTMKKQSENPRPGKKIVWWLVLLVSSLMIGSWVSGKMTGQIKLLPKPPDEVVIAFFGGFLVGVGAAFATGCVVGNIMSGWALMSVGTFLFGIVTVISNWITTYFYMMGGKIKS</sequence>
<feature type="transmembrane region" description="Helical" evidence="9">
    <location>
        <begin position="235"/>
        <end position="254"/>
    </location>
</feature>
<dbReference type="Pfam" id="PF04143">
    <property type="entry name" value="Sulf_transp"/>
    <property type="match status" value="1"/>
</dbReference>
<gene>
    <name evidence="10" type="ORF">A2161_17700</name>
</gene>
<evidence type="ECO:0000256" key="2">
    <source>
        <dbReference type="ARBA" id="ARBA00022448"/>
    </source>
</evidence>
<name>A0A1F7RS70_9BACT</name>
<feature type="transmembrane region" description="Helical" evidence="9">
    <location>
        <begin position="343"/>
        <end position="366"/>
    </location>
</feature>
<feature type="transmembrane region" description="Helical" evidence="9">
    <location>
        <begin position="186"/>
        <end position="206"/>
    </location>
</feature>
<comment type="similarity">
    <text evidence="8">Belongs to the TsuA/YedE (TC 9.B.102) family.</text>
</comment>
<dbReference type="PANTHER" id="PTHR30574">
    <property type="entry name" value="INNER MEMBRANE PROTEIN YEDE"/>
    <property type="match status" value="1"/>
</dbReference>
<feature type="transmembrane region" description="Helical" evidence="9">
    <location>
        <begin position="372"/>
        <end position="396"/>
    </location>
</feature>
<dbReference type="Proteomes" id="UP000179266">
    <property type="component" value="Unassembled WGS sequence"/>
</dbReference>